<evidence type="ECO:0000256" key="1">
    <source>
        <dbReference type="SAM" id="Coils"/>
    </source>
</evidence>
<evidence type="ECO:0000313" key="5">
    <source>
        <dbReference type="Proteomes" id="UP001596506"/>
    </source>
</evidence>
<gene>
    <name evidence="4" type="ORF">ACFQQA_15355</name>
</gene>
<protein>
    <submittedName>
        <fullName evidence="4">Phage tail length tape measure family protein</fullName>
    </submittedName>
</protein>
<dbReference type="Pfam" id="PF06791">
    <property type="entry name" value="TMP_2"/>
    <property type="match status" value="1"/>
</dbReference>
<feature type="compositionally biased region" description="Basic and acidic residues" evidence="2">
    <location>
        <begin position="891"/>
        <end position="926"/>
    </location>
</feature>
<keyword evidence="5" id="KW-1185">Reference proteome</keyword>
<proteinExistence type="predicted"/>
<evidence type="ECO:0000259" key="3">
    <source>
        <dbReference type="Pfam" id="PF06791"/>
    </source>
</evidence>
<keyword evidence="1" id="KW-0175">Coiled coil</keyword>
<accession>A0ABW2IXW8</accession>
<feature type="compositionally biased region" description="Low complexity" evidence="2">
    <location>
        <begin position="927"/>
        <end position="937"/>
    </location>
</feature>
<evidence type="ECO:0000313" key="4">
    <source>
        <dbReference type="EMBL" id="MFC7296099.1"/>
    </source>
</evidence>
<dbReference type="EMBL" id="JBHTBD010000007">
    <property type="protein sequence ID" value="MFC7296099.1"/>
    <property type="molecule type" value="Genomic_DNA"/>
</dbReference>
<dbReference type="InterPro" id="IPR009628">
    <property type="entry name" value="Phage_tape_measure_N"/>
</dbReference>
<reference evidence="5" key="1">
    <citation type="journal article" date="2019" name="Int. J. Syst. Evol. Microbiol.">
        <title>The Global Catalogue of Microorganisms (GCM) 10K type strain sequencing project: providing services to taxonomists for standard genome sequencing and annotation.</title>
        <authorList>
            <consortium name="The Broad Institute Genomics Platform"/>
            <consortium name="The Broad Institute Genome Sequencing Center for Infectious Disease"/>
            <person name="Wu L."/>
            <person name="Ma J."/>
        </authorList>
    </citation>
    <scope>NUCLEOTIDE SEQUENCE [LARGE SCALE GENOMIC DNA]</scope>
    <source>
        <strain evidence="5">CCUG 60559</strain>
    </source>
</reference>
<evidence type="ECO:0000256" key="2">
    <source>
        <dbReference type="SAM" id="MobiDB-lite"/>
    </source>
</evidence>
<dbReference type="Proteomes" id="UP001596506">
    <property type="component" value="Unassembled WGS sequence"/>
</dbReference>
<feature type="compositionally biased region" description="Basic and acidic residues" evidence="2">
    <location>
        <begin position="442"/>
        <end position="460"/>
    </location>
</feature>
<organism evidence="4 5">
    <name type="scientific">Marinobacter aromaticivorans</name>
    <dbReference type="NCBI Taxonomy" id="1494078"/>
    <lineage>
        <taxon>Bacteria</taxon>
        <taxon>Pseudomonadati</taxon>
        <taxon>Pseudomonadota</taxon>
        <taxon>Gammaproteobacteria</taxon>
        <taxon>Pseudomonadales</taxon>
        <taxon>Marinobacteraceae</taxon>
        <taxon>Marinobacter</taxon>
    </lineage>
</organism>
<name>A0ABW2IXW8_9GAMM</name>
<feature type="domain" description="Bacteriophage tail tape measure N-terminal" evidence="3">
    <location>
        <begin position="64"/>
        <end position="208"/>
    </location>
</feature>
<feature type="coiled-coil region" evidence="1">
    <location>
        <begin position="642"/>
        <end position="673"/>
    </location>
</feature>
<feature type="region of interest" description="Disordered" evidence="2">
    <location>
        <begin position="891"/>
        <end position="941"/>
    </location>
</feature>
<dbReference type="RefSeq" id="WP_100689448.1">
    <property type="nucleotide sequence ID" value="NZ_JBHTBD010000007.1"/>
</dbReference>
<sequence length="974" mass="103900">MAGGNDERVNLLISALVDGLENVAALSGELKELEKSGKEQVEDNTKDLREGADETKGVMEGLRANIGKVVAAGAALGGIAATLKSVSSEAAAYETRMKKLEAVVNATGGAAGYTAEEIRSLSQELALATLGSVEEFEDASAALLTFKSISGEAFGQALELSKDLAEVMGGDAGSAARQLGRALEDPAQGLNMLRRSGVSFTDAQRDVINSLMETGEVAEAQKIILEQVAAQVGGVARSMADGTLDGALDTLGQRFEELKVKSGEAINPALVQLTNQLTGVLESLAANIEEIKQGAEIVGSVALTAFAVKMAGAVATANVSLTAMSARLLAMPAQINAAAASMSRLQKSVALVGSAFVGWQVGTYLKDEFVEIERAGIALAGGLTKMAERARFAFEVLNTPVDSNTLENISAAYDRMQEKLIEIDNTYADMFANAGKAAESQKKLGKEGEDAGEKLKKGGDKGAGGLSDLEKEAQKAKLSVIALNKDLGKLGLDPEKYRSGLSTIESETISTFQKIVSSTQASGKQIADSFTQSLSRVSVDAIPQLTTSLKQAMDDGRISVEQFQKASEEAADTFQTKFSEAIEAANTKEGLAELREKIEGLKDAGEIGAAGANKALETIRKKALALDGITIDVGLKDIAKDAEEAGDAIDDVADKAKKAKEEAAKARDEFRAAWGDAFGAALTAARTGVTQLSAAARNMFETKIKSNAFVEETVNLREQLEKTTEQVQKLAKAQRATMSTKLSGWFTDIALAAAEVKKEYYEQAIALESLTQKMNAGQLSMQDLDYWAARADSKFNLLDKQTLSGLQGAIDQARSKIESLESSAESTLNSLSQRLAEIQGDTERAQQLQYEAEKKRLIELQKQAAQEGADNAAADYGKALQQLEKINAIEQKSRREAENEREKEAADRQARQEQAERERQQFERQRSQTTTSSQARTETVKTVNVNLGGRMVRVIAGDEDNLIRALENARSTAL</sequence>
<comment type="caution">
    <text evidence="4">The sequence shown here is derived from an EMBL/GenBank/DDBJ whole genome shotgun (WGS) entry which is preliminary data.</text>
</comment>
<feature type="region of interest" description="Disordered" evidence="2">
    <location>
        <begin position="442"/>
        <end position="466"/>
    </location>
</feature>